<evidence type="ECO:0000313" key="2">
    <source>
        <dbReference type="EMBL" id="KZV34212.1"/>
    </source>
</evidence>
<reference evidence="2 3" key="1">
    <citation type="journal article" date="2015" name="Proc. Natl. Acad. Sci. U.S.A.">
        <title>The resurrection genome of Boea hygrometrica: A blueprint for survival of dehydration.</title>
        <authorList>
            <person name="Xiao L."/>
            <person name="Yang G."/>
            <person name="Zhang L."/>
            <person name="Yang X."/>
            <person name="Zhao S."/>
            <person name="Ji Z."/>
            <person name="Zhou Q."/>
            <person name="Hu M."/>
            <person name="Wang Y."/>
            <person name="Chen M."/>
            <person name="Xu Y."/>
            <person name="Jin H."/>
            <person name="Xiao X."/>
            <person name="Hu G."/>
            <person name="Bao F."/>
            <person name="Hu Y."/>
            <person name="Wan P."/>
            <person name="Li L."/>
            <person name="Deng X."/>
            <person name="Kuang T."/>
            <person name="Xiang C."/>
            <person name="Zhu J.K."/>
            <person name="Oliver M.J."/>
            <person name="He Y."/>
        </authorList>
    </citation>
    <scope>NUCLEOTIDE SEQUENCE [LARGE SCALE GENOMIC DNA]</scope>
    <source>
        <strain evidence="3">cv. XS01</strain>
    </source>
</reference>
<feature type="compositionally biased region" description="Low complexity" evidence="1">
    <location>
        <begin position="115"/>
        <end position="124"/>
    </location>
</feature>
<dbReference type="AlphaFoldDB" id="A0A2Z7BIL9"/>
<proteinExistence type="predicted"/>
<accession>A0A2Z7BIL9</accession>
<evidence type="ECO:0000256" key="1">
    <source>
        <dbReference type="SAM" id="MobiDB-lite"/>
    </source>
</evidence>
<feature type="region of interest" description="Disordered" evidence="1">
    <location>
        <begin position="109"/>
        <end position="130"/>
    </location>
</feature>
<gene>
    <name evidence="2" type="ORF">F511_39575</name>
</gene>
<dbReference type="EMBL" id="KV005136">
    <property type="protein sequence ID" value="KZV34212.1"/>
    <property type="molecule type" value="Genomic_DNA"/>
</dbReference>
<name>A0A2Z7BIL9_9LAMI</name>
<dbReference type="Proteomes" id="UP000250235">
    <property type="component" value="Unassembled WGS sequence"/>
</dbReference>
<keyword evidence="3" id="KW-1185">Reference proteome</keyword>
<organism evidence="2 3">
    <name type="scientific">Dorcoceras hygrometricum</name>
    <dbReference type="NCBI Taxonomy" id="472368"/>
    <lineage>
        <taxon>Eukaryota</taxon>
        <taxon>Viridiplantae</taxon>
        <taxon>Streptophyta</taxon>
        <taxon>Embryophyta</taxon>
        <taxon>Tracheophyta</taxon>
        <taxon>Spermatophyta</taxon>
        <taxon>Magnoliopsida</taxon>
        <taxon>eudicotyledons</taxon>
        <taxon>Gunneridae</taxon>
        <taxon>Pentapetalae</taxon>
        <taxon>asterids</taxon>
        <taxon>lamiids</taxon>
        <taxon>Lamiales</taxon>
        <taxon>Gesneriaceae</taxon>
        <taxon>Didymocarpoideae</taxon>
        <taxon>Trichosporeae</taxon>
        <taxon>Loxocarpinae</taxon>
        <taxon>Dorcoceras</taxon>
    </lineage>
</organism>
<protein>
    <submittedName>
        <fullName evidence="2">Uncharacterized protein</fullName>
    </submittedName>
</protein>
<evidence type="ECO:0000313" key="3">
    <source>
        <dbReference type="Proteomes" id="UP000250235"/>
    </source>
</evidence>
<sequence length="179" mass="18057">MSCARWIVPEGVALVSCENMQVGSDVREDGSAGATEPAGAGQIRPAAVIFAKGAAGPAGTLKDQAGPAGGGQIRPAAVIFAKGATGPAGTLKDQAGPAVRHTVAAGVHLSSPGARFGDSSSSGTFRGGRRGDMCAKMDQLEQLNQLVHEDGSAGEKIKFTAGLVYHLDDSWISNGDVQS</sequence>